<dbReference type="AlphaFoldDB" id="A0A2Z4IJS5"/>
<accession>A0A2Z4IJS5</accession>
<dbReference type="SUPFAM" id="SSF55729">
    <property type="entry name" value="Acyl-CoA N-acyltransferases (Nat)"/>
    <property type="match status" value="1"/>
</dbReference>
<dbReference type="KEGG" id="est:DN752_12885"/>
<name>A0A2Z4IJS5_9BACT</name>
<protein>
    <submittedName>
        <fullName evidence="2">GNAT family N-acetyltransferase</fullName>
    </submittedName>
</protein>
<dbReference type="PANTHER" id="PTHR43451">
    <property type="entry name" value="ACETYLTRANSFERASE (GNAT) FAMILY PROTEIN"/>
    <property type="match status" value="1"/>
</dbReference>
<dbReference type="Pfam" id="PF13673">
    <property type="entry name" value="Acetyltransf_10"/>
    <property type="match status" value="1"/>
</dbReference>
<feature type="domain" description="N-acetyltransferase" evidence="1">
    <location>
        <begin position="6"/>
        <end position="154"/>
    </location>
</feature>
<proteinExistence type="predicted"/>
<dbReference type="Proteomes" id="UP000248688">
    <property type="component" value="Chromosome"/>
</dbReference>
<organism evidence="2 3">
    <name type="scientific">Echinicola strongylocentroti</name>
    <dbReference type="NCBI Taxonomy" id="1795355"/>
    <lineage>
        <taxon>Bacteria</taxon>
        <taxon>Pseudomonadati</taxon>
        <taxon>Bacteroidota</taxon>
        <taxon>Cytophagia</taxon>
        <taxon>Cytophagales</taxon>
        <taxon>Cyclobacteriaceae</taxon>
        <taxon>Echinicola</taxon>
    </lineage>
</organism>
<dbReference type="CDD" id="cd04301">
    <property type="entry name" value="NAT_SF"/>
    <property type="match status" value="1"/>
</dbReference>
<keyword evidence="2" id="KW-0808">Transferase</keyword>
<dbReference type="GO" id="GO:0016747">
    <property type="term" value="F:acyltransferase activity, transferring groups other than amino-acyl groups"/>
    <property type="evidence" value="ECO:0007669"/>
    <property type="project" value="InterPro"/>
</dbReference>
<keyword evidence="3" id="KW-1185">Reference proteome</keyword>
<dbReference type="PROSITE" id="PS51186">
    <property type="entry name" value="GNAT"/>
    <property type="match status" value="1"/>
</dbReference>
<evidence type="ECO:0000259" key="1">
    <source>
        <dbReference type="PROSITE" id="PS51186"/>
    </source>
</evidence>
<gene>
    <name evidence="2" type="ORF">DN752_12885</name>
</gene>
<evidence type="ECO:0000313" key="2">
    <source>
        <dbReference type="EMBL" id="AWW30950.1"/>
    </source>
</evidence>
<reference evidence="2 3" key="1">
    <citation type="submission" date="2018-06" db="EMBL/GenBank/DDBJ databases">
        <title>Echinicola strongylocentroti sp. nov., isolated from a sea urchin Strongylocentrotus intermedius.</title>
        <authorList>
            <person name="Bae S.S."/>
        </authorList>
    </citation>
    <scope>NUCLEOTIDE SEQUENCE [LARGE SCALE GENOMIC DNA]</scope>
    <source>
        <strain evidence="2 3">MEBiC08714</strain>
    </source>
</reference>
<dbReference type="InterPro" id="IPR000182">
    <property type="entry name" value="GNAT_dom"/>
</dbReference>
<sequence length="160" mass="18616">MKAYEINIRQAKMDDMMKVQHLYVETIQSSCKNDYSEEQIAAWISSVINEERWRQALASEYFLVAEDETKIVGFGALKDDNYIDFMYVQHEYQRIGLAERLLKALENKAKENDAELIIADASKTAVPFFEKMGFHMVQENTKVVNGLELTNYRVEKGFLK</sequence>
<dbReference type="InterPro" id="IPR052564">
    <property type="entry name" value="N-acetyltrans/Recomb-assoc"/>
</dbReference>
<dbReference type="RefSeq" id="WP_112784327.1">
    <property type="nucleotide sequence ID" value="NZ_CP030041.1"/>
</dbReference>
<evidence type="ECO:0000313" key="3">
    <source>
        <dbReference type="Proteomes" id="UP000248688"/>
    </source>
</evidence>
<dbReference type="PANTHER" id="PTHR43451:SF1">
    <property type="entry name" value="ACETYLTRANSFERASE"/>
    <property type="match status" value="1"/>
</dbReference>
<dbReference type="EMBL" id="CP030041">
    <property type="protein sequence ID" value="AWW30950.1"/>
    <property type="molecule type" value="Genomic_DNA"/>
</dbReference>
<dbReference type="InterPro" id="IPR016181">
    <property type="entry name" value="Acyl_CoA_acyltransferase"/>
</dbReference>
<dbReference type="Gene3D" id="3.40.630.30">
    <property type="match status" value="1"/>
</dbReference>
<dbReference type="OrthoDB" id="424368at2"/>